<dbReference type="SUPFAM" id="SSF53383">
    <property type="entry name" value="PLP-dependent transferases"/>
    <property type="match status" value="2"/>
</dbReference>
<evidence type="ECO:0000256" key="1">
    <source>
        <dbReference type="ARBA" id="ARBA00001933"/>
    </source>
</evidence>
<evidence type="ECO:0000256" key="4">
    <source>
        <dbReference type="SAM" id="Phobius"/>
    </source>
</evidence>
<proteinExistence type="inferred from homology"/>
<dbReference type="PANTHER" id="PTHR43795:SF22">
    <property type="entry name" value="TRYPTOPHAN AMINOTRANSFERASE-RELATED PROTEIN 2"/>
    <property type="match status" value="1"/>
</dbReference>
<dbReference type="InterPro" id="IPR015422">
    <property type="entry name" value="PyrdxlP-dep_Trfase_small"/>
</dbReference>
<comment type="cofactor">
    <cofactor evidence="1">
        <name>pyridoxal 5'-phosphate</name>
        <dbReference type="ChEBI" id="CHEBI:597326"/>
    </cofactor>
</comment>
<feature type="transmembrane region" description="Helical" evidence="4">
    <location>
        <begin position="88"/>
        <end position="109"/>
    </location>
</feature>
<organism evidence="6 7">
    <name type="scientific">Sphagnum jensenii</name>
    <dbReference type="NCBI Taxonomy" id="128206"/>
    <lineage>
        <taxon>Eukaryota</taxon>
        <taxon>Viridiplantae</taxon>
        <taxon>Streptophyta</taxon>
        <taxon>Embryophyta</taxon>
        <taxon>Bryophyta</taxon>
        <taxon>Sphagnophytina</taxon>
        <taxon>Sphagnopsida</taxon>
        <taxon>Sphagnales</taxon>
        <taxon>Sphagnaceae</taxon>
        <taxon>Sphagnum</taxon>
    </lineage>
</organism>
<dbReference type="InterPro" id="IPR037029">
    <property type="entry name" value="Alliinase_N_sf"/>
</dbReference>
<keyword evidence="4" id="KW-0472">Membrane</keyword>
<keyword evidence="3" id="KW-0663">Pyridoxal phosphate</keyword>
<dbReference type="Gene3D" id="3.90.1150.10">
    <property type="entry name" value="Aspartate Aminotransferase, domain 1"/>
    <property type="match status" value="1"/>
</dbReference>
<name>A0ABP1B393_9BRYO</name>
<reference evidence="6" key="1">
    <citation type="submission" date="2024-03" db="EMBL/GenBank/DDBJ databases">
        <authorList>
            <consortium name="ELIXIR-Norway"/>
            <consortium name="Elixir Norway"/>
        </authorList>
    </citation>
    <scope>NUCLEOTIDE SEQUENCE</scope>
</reference>
<protein>
    <recommendedName>
        <fullName evidence="5">Alliinase C-terminal domain-containing protein</fullName>
    </recommendedName>
</protein>
<evidence type="ECO:0000256" key="2">
    <source>
        <dbReference type="ARBA" id="ARBA00006312"/>
    </source>
</evidence>
<dbReference type="Gene3D" id="2.10.25.30">
    <property type="entry name" value="EGF-like, alliinase"/>
    <property type="match status" value="1"/>
</dbReference>
<evidence type="ECO:0000313" key="7">
    <source>
        <dbReference type="Proteomes" id="UP001497522"/>
    </source>
</evidence>
<dbReference type="PANTHER" id="PTHR43795">
    <property type="entry name" value="BIFUNCTIONAL ASPARTATE AMINOTRANSFERASE AND GLUTAMATE/ASPARTATE-PREPHENATE AMINOTRANSFERASE-RELATED"/>
    <property type="match status" value="1"/>
</dbReference>
<dbReference type="InterPro" id="IPR015424">
    <property type="entry name" value="PyrdxlP-dep_Trfase"/>
</dbReference>
<keyword evidence="7" id="KW-1185">Reference proteome</keyword>
<feature type="domain" description="Alliinase C-terminal" evidence="5">
    <location>
        <begin position="553"/>
        <end position="667"/>
    </location>
</feature>
<dbReference type="EMBL" id="OZ023720">
    <property type="protein sequence ID" value="CAK9869542.1"/>
    <property type="molecule type" value="Genomic_DNA"/>
</dbReference>
<sequence>MAALEDLERIRESFHDNVDCNNVGGRRNPRLIAVAAGSEMMMMKLNPLENHGTTTTTHLVHAVASCDGYHEKEPPAAAAAGQCSQNQLLLTSFMMALIILLFSVQALFFQRNSSSSLAAQNNNYQQQQQQQHFQVAYDHLSADQVHGQNGGGKSAVRELPKNSAHEEVALIPCSGHGYMIQSNQLQQAEEEEEEEEEEVTADHIVSRGGRPRVSSADGVCKCHACYGGPDCSCQSGPECIIDLDHGDPTMYEAYWLVNGASSSTVIPGWQRMSYFAAAAAAPAAHTTSSSRVEQQQQDVAVWFMEHELDVQIRALHAVVGNAITEGRHIVVGTGSTQLYQAALYALSSPEQSKPTSVISAAPYYSSYPVVTDYLRSALFRWAGDATTFKLQQQSSDPNAAEEEGQQQYIELVTSPNNPDGRIQHAVVNGSGPVIHDLAYYWPHYTPITAPADHDLMLFTLSKCTGHAGTRIGWAIVKDAAVAKKMVKFVELNTIGVSQDSQIRATQILKAVIQGCNNYGHQGNRLQLQEADQDSANSNANAAAADPADQMTISQHIQNQNLFHYGHSIMSYRWNRLRAAVGSSSSSSTFSLLDFSPDQCTFFGKKTTPTPAFAWLQCNKEVDCEAFLKARGIISRSGRHFGVGPEFVRLSMLERSHSFELVVQRLASCSSPA</sequence>
<dbReference type="Gene3D" id="3.40.640.10">
    <property type="entry name" value="Type I PLP-dependent aspartate aminotransferase-like (Major domain)"/>
    <property type="match status" value="1"/>
</dbReference>
<accession>A0ABP1B393</accession>
<gene>
    <name evidence="6" type="ORF">CSSPJE1EN2_LOCUS12300</name>
</gene>
<evidence type="ECO:0000259" key="5">
    <source>
        <dbReference type="Pfam" id="PF04864"/>
    </source>
</evidence>
<dbReference type="InterPro" id="IPR015421">
    <property type="entry name" value="PyrdxlP-dep_Trfase_major"/>
</dbReference>
<comment type="similarity">
    <text evidence="2">Belongs to the alliinase family.</text>
</comment>
<dbReference type="InterPro" id="IPR006948">
    <property type="entry name" value="Alliinase_C"/>
</dbReference>
<dbReference type="InterPro" id="IPR050478">
    <property type="entry name" value="Ethylene_sulfur-biosynth"/>
</dbReference>
<evidence type="ECO:0000256" key="3">
    <source>
        <dbReference type="ARBA" id="ARBA00022898"/>
    </source>
</evidence>
<keyword evidence="4" id="KW-0812">Transmembrane</keyword>
<dbReference type="Proteomes" id="UP001497522">
    <property type="component" value="Chromosome 19"/>
</dbReference>
<evidence type="ECO:0000313" key="6">
    <source>
        <dbReference type="EMBL" id="CAK9869542.1"/>
    </source>
</evidence>
<dbReference type="Pfam" id="PF04864">
    <property type="entry name" value="Alliinase_C"/>
    <property type="match status" value="2"/>
</dbReference>
<feature type="domain" description="Alliinase C-terminal" evidence="5">
    <location>
        <begin position="241"/>
        <end position="518"/>
    </location>
</feature>
<keyword evidence="4" id="KW-1133">Transmembrane helix</keyword>